<evidence type="ECO:0000256" key="4">
    <source>
        <dbReference type="ARBA" id="ARBA00022741"/>
    </source>
</evidence>
<dbReference type="KEGG" id="tso:IZ6_12880"/>
<name>A0A6S6QHA6_9HYPH</name>
<evidence type="ECO:0000313" key="10">
    <source>
        <dbReference type="Proteomes" id="UP000515317"/>
    </source>
</evidence>
<dbReference type="InterPro" id="IPR003594">
    <property type="entry name" value="HATPase_dom"/>
</dbReference>
<evidence type="ECO:0000256" key="5">
    <source>
        <dbReference type="ARBA" id="ARBA00022777"/>
    </source>
</evidence>
<dbReference type="GO" id="GO:0004673">
    <property type="term" value="F:protein histidine kinase activity"/>
    <property type="evidence" value="ECO:0007669"/>
    <property type="project" value="UniProtKB-EC"/>
</dbReference>
<dbReference type="PANTHER" id="PTHR43065:SF46">
    <property type="entry name" value="C4-DICARBOXYLATE TRANSPORT SENSOR PROTEIN DCTB"/>
    <property type="match status" value="1"/>
</dbReference>
<dbReference type="SUPFAM" id="SSF55874">
    <property type="entry name" value="ATPase domain of HSP90 chaperone/DNA topoisomerase II/histidine kinase"/>
    <property type="match status" value="1"/>
</dbReference>
<dbReference type="RefSeq" id="WP_222877177.1">
    <property type="nucleotide sequence ID" value="NZ_AP023361.1"/>
</dbReference>
<dbReference type="PANTHER" id="PTHR43065">
    <property type="entry name" value="SENSOR HISTIDINE KINASE"/>
    <property type="match status" value="1"/>
</dbReference>
<dbReference type="Proteomes" id="UP000515317">
    <property type="component" value="Chromosome"/>
</dbReference>
<feature type="domain" description="Histidine kinase" evidence="8">
    <location>
        <begin position="22"/>
        <end position="231"/>
    </location>
</feature>
<dbReference type="EMBL" id="AP023361">
    <property type="protein sequence ID" value="BCJ90553.1"/>
    <property type="molecule type" value="Genomic_DNA"/>
</dbReference>
<keyword evidence="5" id="KW-0418">Kinase</keyword>
<evidence type="ECO:0000256" key="1">
    <source>
        <dbReference type="ARBA" id="ARBA00000085"/>
    </source>
</evidence>
<keyword evidence="7" id="KW-0902">Two-component regulatory system</keyword>
<keyword evidence="10" id="KW-1185">Reference proteome</keyword>
<dbReference type="InterPro" id="IPR004358">
    <property type="entry name" value="Sig_transdc_His_kin-like_C"/>
</dbReference>
<evidence type="ECO:0000313" key="9">
    <source>
        <dbReference type="EMBL" id="BCJ90553.1"/>
    </source>
</evidence>
<dbReference type="Gene3D" id="3.30.565.10">
    <property type="entry name" value="Histidine kinase-like ATPase, C-terminal domain"/>
    <property type="match status" value="1"/>
</dbReference>
<dbReference type="GO" id="GO:0005524">
    <property type="term" value="F:ATP binding"/>
    <property type="evidence" value="ECO:0007669"/>
    <property type="project" value="UniProtKB-KW"/>
</dbReference>
<keyword evidence="3" id="KW-0808">Transferase</keyword>
<organism evidence="9 10">
    <name type="scientific">Terrihabitans soli</name>
    <dbReference type="NCBI Taxonomy" id="708113"/>
    <lineage>
        <taxon>Bacteria</taxon>
        <taxon>Pseudomonadati</taxon>
        <taxon>Pseudomonadota</taxon>
        <taxon>Alphaproteobacteria</taxon>
        <taxon>Hyphomicrobiales</taxon>
        <taxon>Terrihabitans</taxon>
    </lineage>
</organism>
<dbReference type="Pfam" id="PF02518">
    <property type="entry name" value="HATPase_c"/>
    <property type="match status" value="1"/>
</dbReference>
<proteinExistence type="predicted"/>
<dbReference type="GO" id="GO:0000160">
    <property type="term" value="P:phosphorelay signal transduction system"/>
    <property type="evidence" value="ECO:0007669"/>
    <property type="project" value="UniProtKB-KW"/>
</dbReference>
<comment type="catalytic activity">
    <reaction evidence="1">
        <text>ATP + protein L-histidine = ADP + protein N-phospho-L-histidine.</text>
        <dbReference type="EC" id="2.7.13.3"/>
    </reaction>
</comment>
<dbReference type="InterPro" id="IPR005467">
    <property type="entry name" value="His_kinase_dom"/>
</dbReference>
<sequence length="239" mass="25253">MLRIDTQPRLGASELTGFLTAGVVHDLGNLIQIAYSALNIMANDPSIRRAGLSPVVDGARTSLDQAGALVRQTIGRARAEVSAQEEISLPECLTEIETLIAGTWTERARLNVEIGGDLPFIRCDPLALKNAVLNLLFNARDAMPDGGVIRLSAAEAGGDGIEVRVSDSGIGMKPETVARAFDPFFTTKSNGMGGVGLPMVKRFAEEAGGRVVIESSFGIGTTVILQMPAIRSGNPQPNR</sequence>
<evidence type="ECO:0000259" key="8">
    <source>
        <dbReference type="PROSITE" id="PS50109"/>
    </source>
</evidence>
<accession>A0A6S6QHA6</accession>
<dbReference type="PROSITE" id="PS50109">
    <property type="entry name" value="HIS_KIN"/>
    <property type="match status" value="1"/>
</dbReference>
<dbReference type="SMART" id="SM00387">
    <property type="entry name" value="HATPase_c"/>
    <property type="match status" value="1"/>
</dbReference>
<evidence type="ECO:0000256" key="3">
    <source>
        <dbReference type="ARBA" id="ARBA00022679"/>
    </source>
</evidence>
<reference evidence="9 10" key="1">
    <citation type="submission" date="2020-08" db="EMBL/GenBank/DDBJ databases">
        <title>Genome sequence of Rhizobiales bacterium strain IZ6.</title>
        <authorList>
            <person name="Nakai R."/>
            <person name="Naganuma T."/>
        </authorList>
    </citation>
    <scope>NUCLEOTIDE SEQUENCE [LARGE SCALE GENOMIC DNA]</scope>
    <source>
        <strain evidence="9 10">IZ6</strain>
    </source>
</reference>
<gene>
    <name evidence="9" type="ORF">IZ6_12880</name>
</gene>
<evidence type="ECO:0000256" key="6">
    <source>
        <dbReference type="ARBA" id="ARBA00022840"/>
    </source>
</evidence>
<keyword evidence="4" id="KW-0547">Nucleotide-binding</keyword>
<dbReference type="InterPro" id="IPR036890">
    <property type="entry name" value="HATPase_C_sf"/>
</dbReference>
<dbReference type="PRINTS" id="PR00344">
    <property type="entry name" value="BCTRLSENSOR"/>
</dbReference>
<dbReference type="EC" id="2.7.13.3" evidence="2"/>
<keyword evidence="6" id="KW-0067">ATP-binding</keyword>
<evidence type="ECO:0000256" key="7">
    <source>
        <dbReference type="ARBA" id="ARBA00023012"/>
    </source>
</evidence>
<evidence type="ECO:0000256" key="2">
    <source>
        <dbReference type="ARBA" id="ARBA00012438"/>
    </source>
</evidence>
<protein>
    <recommendedName>
        <fullName evidence="2">histidine kinase</fullName>
        <ecNumber evidence="2">2.7.13.3</ecNumber>
    </recommendedName>
</protein>
<dbReference type="AlphaFoldDB" id="A0A6S6QHA6"/>